<evidence type="ECO:0000313" key="2">
    <source>
        <dbReference type="Proteomes" id="UP000235703"/>
    </source>
</evidence>
<dbReference type="OrthoDB" id="3215765at2"/>
<dbReference type="EMBL" id="PNFZ01000010">
    <property type="protein sequence ID" value="PMB97084.1"/>
    <property type="molecule type" value="Genomic_DNA"/>
</dbReference>
<accession>A0A2N6PEG9</accession>
<proteinExistence type="predicted"/>
<evidence type="ECO:0000313" key="1">
    <source>
        <dbReference type="EMBL" id="PMB97084.1"/>
    </source>
</evidence>
<reference evidence="1 2" key="1">
    <citation type="submission" date="2017-09" db="EMBL/GenBank/DDBJ databases">
        <title>Bacterial strain isolated from the female urinary microbiota.</title>
        <authorList>
            <person name="Thomas-White K."/>
            <person name="Kumar N."/>
            <person name="Forster S."/>
            <person name="Putonti C."/>
            <person name="Lawley T."/>
            <person name="Wolfe A.J."/>
        </authorList>
    </citation>
    <scope>NUCLEOTIDE SEQUENCE [LARGE SCALE GENOMIC DNA]</scope>
    <source>
        <strain evidence="1 2">UMB0680</strain>
    </source>
</reference>
<dbReference type="SUPFAM" id="SSF47598">
    <property type="entry name" value="Ribbon-helix-helix"/>
    <property type="match status" value="1"/>
</dbReference>
<name>A0A2N6PEG9_9MICO</name>
<protein>
    <recommendedName>
        <fullName evidence="3">Ribbon-helix-helix protein, CopG family</fullName>
    </recommendedName>
</protein>
<dbReference type="InterPro" id="IPR013321">
    <property type="entry name" value="Arc_rbn_hlx_hlx"/>
</dbReference>
<dbReference type="AlphaFoldDB" id="A0A2N6PEG9"/>
<dbReference type="InterPro" id="IPR010985">
    <property type="entry name" value="Ribbon_hlx_hlx"/>
</dbReference>
<sequence length="73" mass="8366">MMNVLIRGLSDEAVARIDRSAEELGLSRNEYLRRRLEGDDSRPAVKLTDEHWKRSAEVLADLADPDIMADAWR</sequence>
<dbReference type="GO" id="GO:0006355">
    <property type="term" value="P:regulation of DNA-templated transcription"/>
    <property type="evidence" value="ECO:0007669"/>
    <property type="project" value="InterPro"/>
</dbReference>
<gene>
    <name evidence="1" type="ORF">CJ198_13275</name>
</gene>
<comment type="caution">
    <text evidence="1">The sequence shown here is derived from an EMBL/GenBank/DDBJ whole genome shotgun (WGS) entry which is preliminary data.</text>
</comment>
<dbReference type="Proteomes" id="UP000235703">
    <property type="component" value="Unassembled WGS sequence"/>
</dbReference>
<dbReference type="Gene3D" id="1.10.1220.10">
    <property type="entry name" value="Met repressor-like"/>
    <property type="match status" value="1"/>
</dbReference>
<organism evidence="1 2">
    <name type="scientific">Brevibacterium luteolum</name>
    <dbReference type="NCBI Taxonomy" id="199591"/>
    <lineage>
        <taxon>Bacteria</taxon>
        <taxon>Bacillati</taxon>
        <taxon>Actinomycetota</taxon>
        <taxon>Actinomycetes</taxon>
        <taxon>Micrococcales</taxon>
        <taxon>Brevibacteriaceae</taxon>
        <taxon>Brevibacterium</taxon>
    </lineage>
</organism>
<keyword evidence="2" id="KW-1185">Reference proteome</keyword>
<evidence type="ECO:0008006" key="3">
    <source>
        <dbReference type="Google" id="ProtNLM"/>
    </source>
</evidence>